<evidence type="ECO:0000256" key="1">
    <source>
        <dbReference type="ARBA" id="ARBA00005422"/>
    </source>
</evidence>
<dbReference type="AlphaFoldDB" id="A0A4D6HUL3"/>
<evidence type="ECO:0000313" key="7">
    <source>
        <dbReference type="EMBL" id="QCC56577.1"/>
    </source>
</evidence>
<evidence type="ECO:0000313" key="8">
    <source>
        <dbReference type="Proteomes" id="UP000296822"/>
    </source>
</evidence>
<evidence type="ECO:0000256" key="5">
    <source>
        <dbReference type="SAM" id="MobiDB-lite"/>
    </source>
</evidence>
<feature type="compositionally biased region" description="Basic and acidic residues" evidence="5">
    <location>
        <begin position="78"/>
        <end position="97"/>
    </location>
</feature>
<evidence type="ECO:0000256" key="4">
    <source>
        <dbReference type="PIRNR" id="PIRNR037511"/>
    </source>
</evidence>
<protein>
    <recommendedName>
        <fullName evidence="4">Protein translation factor SUI1 homolog</fullName>
    </recommendedName>
</protein>
<dbReference type="InterPro" id="IPR050318">
    <property type="entry name" value="DENR/SUI1_TIF"/>
</dbReference>
<dbReference type="EMBL" id="CP031306">
    <property type="protein sequence ID" value="QCC56577.1"/>
    <property type="molecule type" value="Genomic_DNA"/>
</dbReference>
<dbReference type="CDD" id="cd11567">
    <property type="entry name" value="YciH_like"/>
    <property type="match status" value="1"/>
</dbReference>
<dbReference type="PANTHER" id="PTHR12789">
    <property type="entry name" value="DENSITY-REGULATED PROTEIN HOMOLOG"/>
    <property type="match status" value="1"/>
</dbReference>
<dbReference type="InterPro" id="IPR001950">
    <property type="entry name" value="SUI1"/>
</dbReference>
<dbReference type="GO" id="GO:0002188">
    <property type="term" value="P:translation reinitiation"/>
    <property type="evidence" value="ECO:0007669"/>
    <property type="project" value="UniProtKB-UniRule"/>
</dbReference>
<name>A0A4D6HUL3_9EURY</name>
<dbReference type="GO" id="GO:0003729">
    <property type="term" value="F:mRNA binding"/>
    <property type="evidence" value="ECO:0007669"/>
    <property type="project" value="TreeGrafter"/>
</dbReference>
<dbReference type="RefSeq" id="WP_049889899.1">
    <property type="nucleotide sequence ID" value="NZ_CP031306.1"/>
</dbReference>
<accession>A0A4D6HUL3</accession>
<evidence type="ECO:0000256" key="3">
    <source>
        <dbReference type="ARBA" id="ARBA00022917"/>
    </source>
</evidence>
<dbReference type="PANTHER" id="PTHR12789:SF0">
    <property type="entry name" value="DENSITY-REGULATED PROTEIN"/>
    <property type="match status" value="1"/>
</dbReference>
<reference evidence="7 8" key="1">
    <citation type="journal article" date="2019" name="Nat. Commun.">
        <title>A new type of DNA phosphorothioation-based antiviral system in archaea.</title>
        <authorList>
            <person name="Xiong L."/>
            <person name="Liu S."/>
            <person name="Chen S."/>
            <person name="Xiao Y."/>
            <person name="Zhu B."/>
            <person name="Gao Y."/>
            <person name="Zhang Y."/>
            <person name="Chen B."/>
            <person name="Luo J."/>
            <person name="Deng Z."/>
            <person name="Chen X."/>
            <person name="Wang L."/>
            <person name="Chen S."/>
        </authorList>
    </citation>
    <scope>NUCLEOTIDE SEQUENCE [LARGE SCALE GENOMIC DNA]</scope>
    <source>
        <strain evidence="7 8">JCM 10635</strain>
        <plasmid evidence="7 8">unnamed1</plasmid>
    </source>
</reference>
<gene>
    <name evidence="7" type="ORF">DV706_18965</name>
</gene>
<dbReference type="PIRSF" id="PIRSF037511">
    <property type="entry name" value="Transl_init_SUI1_pro"/>
    <property type="match status" value="1"/>
</dbReference>
<dbReference type="InterPro" id="IPR005872">
    <property type="entry name" value="SUI1_arc_bac"/>
</dbReference>
<dbReference type="Gene3D" id="3.30.780.10">
    <property type="entry name" value="SUI1-like domain"/>
    <property type="match status" value="1"/>
</dbReference>
<organism evidence="7 8">
    <name type="scientific">Natronorubrum bangense</name>
    <dbReference type="NCBI Taxonomy" id="61858"/>
    <lineage>
        <taxon>Archaea</taxon>
        <taxon>Methanobacteriati</taxon>
        <taxon>Methanobacteriota</taxon>
        <taxon>Stenosarchaea group</taxon>
        <taxon>Halobacteria</taxon>
        <taxon>Halobacteriales</taxon>
        <taxon>Natrialbaceae</taxon>
        <taxon>Natronorubrum</taxon>
    </lineage>
</organism>
<dbReference type="GeneID" id="39853362"/>
<keyword evidence="2 4" id="KW-0810">Translation regulation</keyword>
<keyword evidence="7" id="KW-0614">Plasmid</keyword>
<dbReference type="GO" id="GO:0006417">
    <property type="term" value="P:regulation of translation"/>
    <property type="evidence" value="ECO:0007669"/>
    <property type="project" value="UniProtKB-KW"/>
</dbReference>
<dbReference type="InterPro" id="IPR036877">
    <property type="entry name" value="SUI1_dom_sf"/>
</dbReference>
<dbReference type="GO" id="GO:0003743">
    <property type="term" value="F:translation initiation factor activity"/>
    <property type="evidence" value="ECO:0007669"/>
    <property type="project" value="UniProtKB-UniRule"/>
</dbReference>
<dbReference type="KEGG" id="nbg:DV706_18965"/>
<dbReference type="GO" id="GO:0001731">
    <property type="term" value="P:formation of translation preinitiation complex"/>
    <property type="evidence" value="ECO:0007669"/>
    <property type="project" value="UniProtKB-UniRule"/>
</dbReference>
<sequence>MTKDESLDELLDELESHGDLDKAQQQVSIGIDERRYGKAVTTVSGFDVPESKIESLASSLKSSLATGGTVNDGTIELQGDHRDRLPELLREHGYDTS</sequence>
<keyword evidence="3 4" id="KW-0648">Protein biosynthesis</keyword>
<dbReference type="SUPFAM" id="SSF55159">
    <property type="entry name" value="eIF1-like"/>
    <property type="match status" value="1"/>
</dbReference>
<dbReference type="PROSITE" id="PS50296">
    <property type="entry name" value="SUI1"/>
    <property type="match status" value="1"/>
</dbReference>
<feature type="region of interest" description="Disordered" evidence="5">
    <location>
        <begin position="71"/>
        <end position="97"/>
    </location>
</feature>
<proteinExistence type="inferred from homology"/>
<dbReference type="Pfam" id="PF01253">
    <property type="entry name" value="SUI1"/>
    <property type="match status" value="1"/>
</dbReference>
<dbReference type="Proteomes" id="UP000296822">
    <property type="component" value="Plasmid unnamed1"/>
</dbReference>
<evidence type="ECO:0000256" key="2">
    <source>
        <dbReference type="ARBA" id="ARBA00022845"/>
    </source>
</evidence>
<feature type="domain" description="SUI1" evidence="6">
    <location>
        <begin position="27"/>
        <end position="93"/>
    </location>
</feature>
<comment type="similarity">
    <text evidence="1 4">Belongs to the SUI1 family.</text>
</comment>
<keyword evidence="7" id="KW-0396">Initiation factor</keyword>
<geneLocation type="plasmid" evidence="7">
    <name>unnamed1</name>
</geneLocation>
<evidence type="ECO:0000259" key="6">
    <source>
        <dbReference type="PROSITE" id="PS50296"/>
    </source>
</evidence>